<keyword evidence="2" id="KW-1185">Reference proteome</keyword>
<proteinExistence type="predicted"/>
<reference evidence="1 2" key="1">
    <citation type="submission" date="2016-10" db="EMBL/GenBank/DDBJ databases">
        <authorList>
            <person name="de Groot N.N."/>
        </authorList>
    </citation>
    <scope>NUCLEOTIDE SEQUENCE [LARGE SCALE GENOMIC DNA]</scope>
    <source>
        <strain evidence="2">L7-484,KACC 16230,DSM 25025</strain>
    </source>
</reference>
<protein>
    <submittedName>
        <fullName evidence="1">Uncharacterized protein</fullName>
    </submittedName>
</protein>
<dbReference type="Proteomes" id="UP000198793">
    <property type="component" value="Unassembled WGS sequence"/>
</dbReference>
<name>A0A1H0CPC1_9HYPH</name>
<evidence type="ECO:0000313" key="1">
    <source>
        <dbReference type="EMBL" id="SDN59742.1"/>
    </source>
</evidence>
<dbReference type="STRING" id="1166073.SAMN05192530_101399"/>
<dbReference type="AlphaFoldDB" id="A0A1H0CPC1"/>
<evidence type="ECO:0000313" key="2">
    <source>
        <dbReference type="Proteomes" id="UP000198793"/>
    </source>
</evidence>
<organism evidence="1 2">
    <name type="scientific">Aureimonas jatrophae</name>
    <dbReference type="NCBI Taxonomy" id="1166073"/>
    <lineage>
        <taxon>Bacteria</taxon>
        <taxon>Pseudomonadati</taxon>
        <taxon>Pseudomonadota</taxon>
        <taxon>Alphaproteobacteria</taxon>
        <taxon>Hyphomicrobiales</taxon>
        <taxon>Aurantimonadaceae</taxon>
        <taxon>Aureimonas</taxon>
    </lineage>
</organism>
<dbReference type="RefSeq" id="WP_090668080.1">
    <property type="nucleotide sequence ID" value="NZ_FNIT01000001.1"/>
</dbReference>
<gene>
    <name evidence="1" type="ORF">SAMN05192530_101399</name>
</gene>
<dbReference type="EMBL" id="FNIT01000001">
    <property type="protein sequence ID" value="SDN59742.1"/>
    <property type="molecule type" value="Genomic_DNA"/>
</dbReference>
<accession>A0A1H0CPC1</accession>
<sequence length="100" mass="10997">MGETKTTRVPPPRLSERLLRALTQEIELLEGDASEGAGGKARVEAISLLARTLEKLLDLSRLEREPATEGAAGEGERLRKELMRRLRALHRREAGGEALA</sequence>